<sequence length="90" mass="9939">EINPTSPVEKTYFTNQPGDTHQNVVVTEAGIIPNLIYVVIPTIPLLLLILVAFGTCCFQMLHKRKARRNVTKDSTPLSSECLAESLNSNL</sequence>
<gene>
    <name evidence="3" type="ORF">BN2614_LOCUS2</name>
</gene>
<evidence type="ECO:0000256" key="1">
    <source>
        <dbReference type="SAM" id="MobiDB-lite"/>
    </source>
</evidence>
<accession>A0A9X9M274</accession>
<comment type="caution">
    <text evidence="3">The sequence shown here is derived from an EMBL/GenBank/DDBJ whole genome shotgun (WGS) entry which is preliminary data.</text>
</comment>
<dbReference type="AlphaFoldDB" id="A0A9X9M274"/>
<dbReference type="EMBL" id="CYRY02037981">
    <property type="protein sequence ID" value="VCX30435.1"/>
    <property type="molecule type" value="Genomic_DNA"/>
</dbReference>
<evidence type="ECO:0000313" key="4">
    <source>
        <dbReference type="Proteomes" id="UP000269945"/>
    </source>
</evidence>
<keyword evidence="2" id="KW-0812">Transmembrane</keyword>
<organism evidence="3 4">
    <name type="scientific">Gulo gulo</name>
    <name type="common">Wolverine</name>
    <name type="synonym">Gluton</name>
    <dbReference type="NCBI Taxonomy" id="48420"/>
    <lineage>
        <taxon>Eukaryota</taxon>
        <taxon>Metazoa</taxon>
        <taxon>Chordata</taxon>
        <taxon>Craniata</taxon>
        <taxon>Vertebrata</taxon>
        <taxon>Euteleostomi</taxon>
        <taxon>Mammalia</taxon>
        <taxon>Eutheria</taxon>
        <taxon>Laurasiatheria</taxon>
        <taxon>Carnivora</taxon>
        <taxon>Caniformia</taxon>
        <taxon>Musteloidea</taxon>
        <taxon>Mustelidae</taxon>
        <taxon>Guloninae</taxon>
        <taxon>Gulo</taxon>
    </lineage>
</organism>
<reference evidence="3 4" key="1">
    <citation type="submission" date="2018-10" db="EMBL/GenBank/DDBJ databases">
        <authorList>
            <person name="Ekblom R."/>
            <person name="Jareborg N."/>
        </authorList>
    </citation>
    <scope>NUCLEOTIDE SEQUENCE [LARGE SCALE GENOMIC DNA]</scope>
    <source>
        <tissue evidence="3">Muscle</tissue>
    </source>
</reference>
<feature type="transmembrane region" description="Helical" evidence="2">
    <location>
        <begin position="35"/>
        <end position="58"/>
    </location>
</feature>
<proteinExistence type="predicted"/>
<evidence type="ECO:0000256" key="2">
    <source>
        <dbReference type="SAM" id="Phobius"/>
    </source>
</evidence>
<keyword evidence="2" id="KW-1133">Transmembrane helix</keyword>
<keyword evidence="2" id="KW-0472">Membrane</keyword>
<evidence type="ECO:0000313" key="3">
    <source>
        <dbReference type="EMBL" id="VCX30435.1"/>
    </source>
</evidence>
<name>A0A9X9M274_GULGU</name>
<feature type="non-terminal residue" evidence="3">
    <location>
        <position position="90"/>
    </location>
</feature>
<dbReference type="Proteomes" id="UP000269945">
    <property type="component" value="Unassembled WGS sequence"/>
</dbReference>
<feature type="region of interest" description="Disordered" evidence="1">
    <location>
        <begin position="69"/>
        <end position="90"/>
    </location>
</feature>
<protein>
    <submittedName>
        <fullName evidence="3">Uncharacterized protein</fullName>
    </submittedName>
</protein>
<keyword evidence="4" id="KW-1185">Reference proteome</keyword>